<reference evidence="2 3" key="1">
    <citation type="journal article" date="2018" name="Mol. Biol. Evol.">
        <title>Analysis of the draft genome of the red seaweed Gracilariopsis chorda provides insights into genome size evolution in Rhodophyta.</title>
        <authorList>
            <person name="Lee J."/>
            <person name="Yang E.C."/>
            <person name="Graf L."/>
            <person name="Yang J.H."/>
            <person name="Qiu H."/>
            <person name="Zel Zion U."/>
            <person name="Chan C.X."/>
            <person name="Stephens T.G."/>
            <person name="Weber A.P.M."/>
            <person name="Boo G.H."/>
            <person name="Boo S.M."/>
            <person name="Kim K.M."/>
            <person name="Shin Y."/>
            <person name="Jung M."/>
            <person name="Lee S.J."/>
            <person name="Yim H.S."/>
            <person name="Lee J.H."/>
            <person name="Bhattacharya D."/>
            <person name="Yoon H.S."/>
        </authorList>
    </citation>
    <scope>NUCLEOTIDE SEQUENCE [LARGE SCALE GENOMIC DNA]</scope>
    <source>
        <strain evidence="2 3">SKKU-2015</strain>
        <tissue evidence="2">Whole body</tissue>
    </source>
</reference>
<evidence type="ECO:0000256" key="1">
    <source>
        <dbReference type="SAM" id="MobiDB-lite"/>
    </source>
</evidence>
<dbReference type="AlphaFoldDB" id="A0A2V3INB3"/>
<evidence type="ECO:0000313" key="2">
    <source>
        <dbReference type="EMBL" id="PXF42610.1"/>
    </source>
</evidence>
<gene>
    <name evidence="2" type="ORF">BWQ96_07660</name>
</gene>
<accession>A0A2V3INB3</accession>
<feature type="region of interest" description="Disordered" evidence="1">
    <location>
        <begin position="138"/>
        <end position="162"/>
    </location>
</feature>
<dbReference type="Proteomes" id="UP000247409">
    <property type="component" value="Unassembled WGS sequence"/>
</dbReference>
<organism evidence="2 3">
    <name type="scientific">Gracilariopsis chorda</name>
    <dbReference type="NCBI Taxonomy" id="448386"/>
    <lineage>
        <taxon>Eukaryota</taxon>
        <taxon>Rhodophyta</taxon>
        <taxon>Florideophyceae</taxon>
        <taxon>Rhodymeniophycidae</taxon>
        <taxon>Gracilariales</taxon>
        <taxon>Gracilariaceae</taxon>
        <taxon>Gracilariopsis</taxon>
    </lineage>
</organism>
<sequence>MFISAQFQSLVETSFVDCDGNMLTSNQDNENTTEVRNTLLISQETVKRSGLDEVPGARSMPSSTDPHIRVIENYEHVEVLETEEDPYYCLSTSLSNHANLEITSLGIGNDSRHTPEQKYFSSSSMHLGQHDTVDQALLTDGNDGSAQDEAKSHPTVGSECGLNGDTADHRDALEIEDAQHQRCQEQLSNDCINSEQKAGDGQVFLNDPPLTEDHAFNITPLVEDSKKLHIDPMIPVQETSAFSLFDLFDDETHISEYCGSQGDPFSVSGALNITEEDFAETMFAEPTIFSLWMQQNRIWIDLYFKHNVTQVVMDDILNNIKSPYRCWKTIVSRMCRESGIASSVSNFPICPGHMCFYHDKVSKCSGCEKPRPVSQDKT</sequence>
<keyword evidence="3" id="KW-1185">Reference proteome</keyword>
<dbReference type="EMBL" id="NBIV01000156">
    <property type="protein sequence ID" value="PXF42610.1"/>
    <property type="molecule type" value="Genomic_DNA"/>
</dbReference>
<protein>
    <submittedName>
        <fullName evidence="2">Uncharacterized protein</fullName>
    </submittedName>
</protein>
<comment type="caution">
    <text evidence="2">The sequence shown here is derived from an EMBL/GenBank/DDBJ whole genome shotgun (WGS) entry which is preliminary data.</text>
</comment>
<name>A0A2V3INB3_9FLOR</name>
<evidence type="ECO:0000313" key="3">
    <source>
        <dbReference type="Proteomes" id="UP000247409"/>
    </source>
</evidence>
<proteinExistence type="predicted"/>